<name>A0A0K9PWN0_ZOSMR</name>
<evidence type="ECO:0000256" key="3">
    <source>
        <dbReference type="ARBA" id="ARBA00023163"/>
    </source>
</evidence>
<dbReference type="Pfam" id="PF02365">
    <property type="entry name" value="NAM"/>
    <property type="match status" value="1"/>
</dbReference>
<accession>A0A0K9PWN0</accession>
<dbReference type="OrthoDB" id="1424968at2759"/>
<keyword evidence="4" id="KW-0539">Nucleus</keyword>
<dbReference type="GO" id="GO:0003677">
    <property type="term" value="F:DNA binding"/>
    <property type="evidence" value="ECO:0007669"/>
    <property type="project" value="UniProtKB-KW"/>
</dbReference>
<evidence type="ECO:0000259" key="5">
    <source>
        <dbReference type="PROSITE" id="PS51005"/>
    </source>
</evidence>
<dbReference type="InterPro" id="IPR036093">
    <property type="entry name" value="NAC_dom_sf"/>
</dbReference>
<dbReference type="PANTHER" id="PTHR31744:SF219">
    <property type="entry name" value="NAC DOMAIN-CONTAINING PROTEIN 4"/>
    <property type="match status" value="1"/>
</dbReference>
<proteinExistence type="predicted"/>
<dbReference type="STRING" id="29655.A0A0K9PWN0"/>
<dbReference type="Gene3D" id="2.170.150.80">
    <property type="entry name" value="NAC domain"/>
    <property type="match status" value="1"/>
</dbReference>
<dbReference type="SUPFAM" id="SSF101941">
    <property type="entry name" value="NAC domain"/>
    <property type="match status" value="1"/>
</dbReference>
<gene>
    <name evidence="6" type="ORF">ZOSMA_149G00280</name>
</gene>
<dbReference type="EMBL" id="LFYR01000584">
    <property type="protein sequence ID" value="KMZ73441.1"/>
    <property type="molecule type" value="Genomic_DNA"/>
</dbReference>
<comment type="caution">
    <text evidence="6">The sequence shown here is derived from an EMBL/GenBank/DDBJ whole genome shotgun (WGS) entry which is preliminary data.</text>
</comment>
<evidence type="ECO:0000313" key="7">
    <source>
        <dbReference type="Proteomes" id="UP000036987"/>
    </source>
</evidence>
<organism evidence="6 7">
    <name type="scientific">Zostera marina</name>
    <name type="common">Eelgrass</name>
    <dbReference type="NCBI Taxonomy" id="29655"/>
    <lineage>
        <taxon>Eukaryota</taxon>
        <taxon>Viridiplantae</taxon>
        <taxon>Streptophyta</taxon>
        <taxon>Embryophyta</taxon>
        <taxon>Tracheophyta</taxon>
        <taxon>Spermatophyta</taxon>
        <taxon>Magnoliopsida</taxon>
        <taxon>Liliopsida</taxon>
        <taxon>Zosteraceae</taxon>
        <taxon>Zostera</taxon>
    </lineage>
</organism>
<keyword evidence="1" id="KW-0805">Transcription regulation</keyword>
<dbReference type="GO" id="GO:0006355">
    <property type="term" value="P:regulation of DNA-templated transcription"/>
    <property type="evidence" value="ECO:0007669"/>
    <property type="project" value="InterPro"/>
</dbReference>
<keyword evidence="7" id="KW-1185">Reference proteome</keyword>
<sequence>MECPIPMTQQEVEEDVVELPPGFRFHPTDEELVTYYLSKKIIDGNFVCRAIGDVDLNKFEPWDLPWRAKMGEKEWYFFCVRDRKYPTGLRTNRATEAGYWKATGKDKEIYRSNILVGMKKTLVFYTGRAPKGGKTNWVMHEYRSHPHSYLHIISKTDKNEWVICRVFQKSLVLDRRINANEMDRPFPPSMDTNFVGVETAMVSHATHHVSCFSNVMDGCLNTQFFTAPNNYYVDTTAFFDMSGHSGGGYSLDSALRGDSFVWNA</sequence>
<evidence type="ECO:0000256" key="2">
    <source>
        <dbReference type="ARBA" id="ARBA00023125"/>
    </source>
</evidence>
<keyword evidence="3" id="KW-0804">Transcription</keyword>
<evidence type="ECO:0000256" key="4">
    <source>
        <dbReference type="ARBA" id="ARBA00023242"/>
    </source>
</evidence>
<dbReference type="PANTHER" id="PTHR31744">
    <property type="entry name" value="PROTEIN CUP-SHAPED COTYLEDON 2-RELATED"/>
    <property type="match status" value="1"/>
</dbReference>
<reference evidence="7" key="1">
    <citation type="journal article" date="2016" name="Nature">
        <title>The genome of the seagrass Zostera marina reveals angiosperm adaptation to the sea.</title>
        <authorList>
            <person name="Olsen J.L."/>
            <person name="Rouze P."/>
            <person name="Verhelst B."/>
            <person name="Lin Y.-C."/>
            <person name="Bayer T."/>
            <person name="Collen J."/>
            <person name="Dattolo E."/>
            <person name="De Paoli E."/>
            <person name="Dittami S."/>
            <person name="Maumus F."/>
            <person name="Michel G."/>
            <person name="Kersting A."/>
            <person name="Lauritano C."/>
            <person name="Lohaus R."/>
            <person name="Toepel M."/>
            <person name="Tonon T."/>
            <person name="Vanneste K."/>
            <person name="Amirebrahimi M."/>
            <person name="Brakel J."/>
            <person name="Bostroem C."/>
            <person name="Chovatia M."/>
            <person name="Grimwood J."/>
            <person name="Jenkins J.W."/>
            <person name="Jueterbock A."/>
            <person name="Mraz A."/>
            <person name="Stam W.T."/>
            <person name="Tice H."/>
            <person name="Bornberg-Bauer E."/>
            <person name="Green P.J."/>
            <person name="Pearson G.A."/>
            <person name="Procaccini G."/>
            <person name="Duarte C.M."/>
            <person name="Schmutz J."/>
            <person name="Reusch T.B.H."/>
            <person name="Van de Peer Y."/>
        </authorList>
    </citation>
    <scope>NUCLEOTIDE SEQUENCE [LARGE SCALE GENOMIC DNA]</scope>
    <source>
        <strain evidence="7">cv. Finnish</strain>
    </source>
</reference>
<evidence type="ECO:0000256" key="1">
    <source>
        <dbReference type="ARBA" id="ARBA00023015"/>
    </source>
</evidence>
<dbReference type="PROSITE" id="PS51005">
    <property type="entry name" value="NAC"/>
    <property type="match status" value="1"/>
</dbReference>
<dbReference type="FunFam" id="2.170.150.80:FF:000006">
    <property type="entry name" value="NAC domain-containing protein 100-like"/>
    <property type="match status" value="1"/>
</dbReference>
<feature type="domain" description="NAC" evidence="5">
    <location>
        <begin position="19"/>
        <end position="169"/>
    </location>
</feature>
<dbReference type="InterPro" id="IPR003441">
    <property type="entry name" value="NAC-dom"/>
</dbReference>
<protein>
    <submittedName>
        <fullName evidence="6">NAC domain-containing protein 2</fullName>
    </submittedName>
</protein>
<dbReference type="OMA" id="NTFATEH"/>
<dbReference type="AlphaFoldDB" id="A0A0K9PWN0"/>
<dbReference type="Proteomes" id="UP000036987">
    <property type="component" value="Unassembled WGS sequence"/>
</dbReference>
<evidence type="ECO:0000313" key="6">
    <source>
        <dbReference type="EMBL" id="KMZ73441.1"/>
    </source>
</evidence>
<keyword evidence="2" id="KW-0238">DNA-binding</keyword>